<evidence type="ECO:0008006" key="5">
    <source>
        <dbReference type="Google" id="ProtNLM"/>
    </source>
</evidence>
<evidence type="ECO:0000256" key="2">
    <source>
        <dbReference type="SAM" id="SignalP"/>
    </source>
</evidence>
<sequence>MRRRRLYGALAALALGLSGCAAGMPEASPSPSGTGTEQVATATPSEAASAAPAGPSATPRANLAVTVDGKRLMGQGLRAEDETFLPLVETARALGYAADVAETQSDGRKRCVHTFSMEGDAATEVTVSYLVQDNTVTDVQFARGKLIVPVDRVLQVEGDTVYAPEDFFEEAMEAEIDDEDGRVTVLSVAGRAAASATGSPG</sequence>
<reference evidence="3" key="2">
    <citation type="journal article" date="2021" name="PeerJ">
        <title>Extensive microbial diversity within the chicken gut microbiome revealed by metagenomics and culture.</title>
        <authorList>
            <person name="Gilroy R."/>
            <person name="Ravi A."/>
            <person name="Getino M."/>
            <person name="Pursley I."/>
            <person name="Horton D.L."/>
            <person name="Alikhan N.F."/>
            <person name="Baker D."/>
            <person name="Gharbi K."/>
            <person name="Hall N."/>
            <person name="Watson M."/>
            <person name="Adriaenssens E.M."/>
            <person name="Foster-Nyarko E."/>
            <person name="Jarju S."/>
            <person name="Secka A."/>
            <person name="Antonio M."/>
            <person name="Oren A."/>
            <person name="Chaudhuri R.R."/>
            <person name="La Ragione R."/>
            <person name="Hildebrand F."/>
            <person name="Pallen M.J."/>
        </authorList>
    </citation>
    <scope>NUCLEOTIDE SEQUENCE</scope>
    <source>
        <strain evidence="3">ChiSxjej2B14-6234</strain>
    </source>
</reference>
<gene>
    <name evidence="3" type="ORF">IAB73_04430</name>
</gene>
<dbReference type="EMBL" id="DVFJ01000011">
    <property type="protein sequence ID" value="HIQ71441.1"/>
    <property type="molecule type" value="Genomic_DNA"/>
</dbReference>
<proteinExistence type="predicted"/>
<dbReference type="AlphaFoldDB" id="A0A9D0Z917"/>
<name>A0A9D0Z917_9FIRM</name>
<feature type="region of interest" description="Disordered" evidence="1">
    <location>
        <begin position="25"/>
        <end position="61"/>
    </location>
</feature>
<keyword evidence="2" id="KW-0732">Signal</keyword>
<feature type="signal peptide" evidence="2">
    <location>
        <begin position="1"/>
        <end position="21"/>
    </location>
</feature>
<evidence type="ECO:0000313" key="3">
    <source>
        <dbReference type="EMBL" id="HIQ71441.1"/>
    </source>
</evidence>
<reference evidence="3" key="1">
    <citation type="submission" date="2020-10" db="EMBL/GenBank/DDBJ databases">
        <authorList>
            <person name="Gilroy R."/>
        </authorList>
    </citation>
    <scope>NUCLEOTIDE SEQUENCE</scope>
    <source>
        <strain evidence="3">ChiSxjej2B14-6234</strain>
    </source>
</reference>
<feature type="chain" id="PRO_5038910549" description="Lipoprotein" evidence="2">
    <location>
        <begin position="22"/>
        <end position="201"/>
    </location>
</feature>
<dbReference type="PROSITE" id="PS51257">
    <property type="entry name" value="PROKAR_LIPOPROTEIN"/>
    <property type="match status" value="1"/>
</dbReference>
<evidence type="ECO:0000256" key="1">
    <source>
        <dbReference type="SAM" id="MobiDB-lite"/>
    </source>
</evidence>
<accession>A0A9D0Z917</accession>
<comment type="caution">
    <text evidence="3">The sequence shown here is derived from an EMBL/GenBank/DDBJ whole genome shotgun (WGS) entry which is preliminary data.</text>
</comment>
<organism evidence="3 4">
    <name type="scientific">Candidatus Onthenecus intestinigallinarum</name>
    <dbReference type="NCBI Taxonomy" id="2840875"/>
    <lineage>
        <taxon>Bacteria</taxon>
        <taxon>Bacillati</taxon>
        <taxon>Bacillota</taxon>
        <taxon>Clostridia</taxon>
        <taxon>Eubacteriales</taxon>
        <taxon>Candidatus Onthenecus</taxon>
    </lineage>
</organism>
<feature type="compositionally biased region" description="Low complexity" evidence="1">
    <location>
        <begin position="40"/>
        <end position="61"/>
    </location>
</feature>
<protein>
    <recommendedName>
        <fullName evidence="5">Lipoprotein</fullName>
    </recommendedName>
</protein>
<feature type="compositionally biased region" description="Polar residues" evidence="1">
    <location>
        <begin position="29"/>
        <end position="39"/>
    </location>
</feature>
<dbReference type="Proteomes" id="UP000886887">
    <property type="component" value="Unassembled WGS sequence"/>
</dbReference>
<evidence type="ECO:0000313" key="4">
    <source>
        <dbReference type="Proteomes" id="UP000886887"/>
    </source>
</evidence>